<evidence type="ECO:0000313" key="4">
    <source>
        <dbReference type="Proteomes" id="UP000285146"/>
    </source>
</evidence>
<reference evidence="3 4" key="1">
    <citation type="submission" date="2015-09" db="EMBL/GenBank/DDBJ databases">
        <title>Host preference determinants of Valsa canker pathogens revealed by comparative genomics.</title>
        <authorList>
            <person name="Yin Z."/>
            <person name="Huang L."/>
        </authorList>
    </citation>
    <scope>NUCLEOTIDE SEQUENCE [LARGE SCALE GENOMIC DNA]</scope>
    <source>
        <strain evidence="3 4">SXYLt</strain>
    </source>
</reference>
<dbReference type="InterPro" id="IPR036778">
    <property type="entry name" value="OHCU_decarboxylase_sf"/>
</dbReference>
<dbReference type="PANTHER" id="PTHR37987:SF1">
    <property type="entry name" value="OXO-4-HYDROXY-4-CARBOXY-5-UREIDOIMIDAZOLINE DECARBOXYLASE DOMAIN-CONTAINING PROTEIN"/>
    <property type="match status" value="1"/>
</dbReference>
<dbReference type="SUPFAM" id="SSF158694">
    <property type="entry name" value="UraD-Like"/>
    <property type="match status" value="1"/>
</dbReference>
<dbReference type="EMBL" id="LKEB01000046">
    <property type="protein sequence ID" value="ROW04967.1"/>
    <property type="molecule type" value="Genomic_DNA"/>
</dbReference>
<sequence length="185" mass="20515">MAPALPDVTSLASLPDSTIITVLDLLFEPSEDLHSLALPTLRSKTFVTYPELIDTIRDQLLAIADSVHSDPTACQPLLSVLGSHPRLGEKKVESAQSAAEQAQLNKGPETEAVRLAALNKEYEEKFPGLRYVVFVNGRSRDVIMEDMRKRIDRADFVAEEREAINAMGDIAKDRARKLNKEPESF</sequence>
<dbReference type="Proteomes" id="UP000285146">
    <property type="component" value="Unassembled WGS sequence"/>
</dbReference>
<dbReference type="OrthoDB" id="5398391at2759"/>
<evidence type="ECO:0000256" key="1">
    <source>
        <dbReference type="ARBA" id="ARBA00022631"/>
    </source>
</evidence>
<name>A0A423WP16_9PEZI</name>
<organism evidence="3 4">
    <name type="scientific">Cytospora leucostoma</name>
    <dbReference type="NCBI Taxonomy" id="1230097"/>
    <lineage>
        <taxon>Eukaryota</taxon>
        <taxon>Fungi</taxon>
        <taxon>Dikarya</taxon>
        <taxon>Ascomycota</taxon>
        <taxon>Pezizomycotina</taxon>
        <taxon>Sordariomycetes</taxon>
        <taxon>Sordariomycetidae</taxon>
        <taxon>Diaporthales</taxon>
        <taxon>Cytosporaceae</taxon>
        <taxon>Cytospora</taxon>
    </lineage>
</organism>
<keyword evidence="4" id="KW-1185">Reference proteome</keyword>
<keyword evidence="1" id="KW-0659">Purine metabolism</keyword>
<dbReference type="Gene3D" id="1.10.3330.10">
    <property type="entry name" value="Oxo-4-hydroxy-4-carboxy-5-ureidoimidazoline decarboxylase"/>
    <property type="match status" value="1"/>
</dbReference>
<dbReference type="GO" id="GO:0006144">
    <property type="term" value="P:purine nucleobase metabolic process"/>
    <property type="evidence" value="ECO:0007669"/>
    <property type="project" value="UniProtKB-KW"/>
</dbReference>
<gene>
    <name evidence="3" type="ORF">VPNG_07018</name>
</gene>
<dbReference type="STRING" id="1230097.A0A423WP16"/>
<evidence type="ECO:0000313" key="3">
    <source>
        <dbReference type="EMBL" id="ROW04967.1"/>
    </source>
</evidence>
<dbReference type="Pfam" id="PF09349">
    <property type="entry name" value="OHCU_decarbox"/>
    <property type="match status" value="1"/>
</dbReference>
<protein>
    <recommendedName>
        <fullName evidence="2">Oxo-4-hydroxy-4-carboxy-5-ureidoimidazoline decarboxylase domain-containing protein</fullName>
    </recommendedName>
</protein>
<proteinExistence type="predicted"/>
<accession>A0A423WP16</accession>
<dbReference type="InterPro" id="IPR018020">
    <property type="entry name" value="OHCU_decarboxylase"/>
</dbReference>
<dbReference type="PANTHER" id="PTHR37987">
    <property type="entry name" value="CHROMOSOME 9, WHOLE GENOME SHOTGUN SEQUENCE"/>
    <property type="match status" value="1"/>
</dbReference>
<dbReference type="InParanoid" id="A0A423WP16"/>
<evidence type="ECO:0000259" key="2">
    <source>
        <dbReference type="Pfam" id="PF09349"/>
    </source>
</evidence>
<dbReference type="AlphaFoldDB" id="A0A423WP16"/>
<comment type="caution">
    <text evidence="3">The sequence shown here is derived from an EMBL/GenBank/DDBJ whole genome shotgun (WGS) entry which is preliminary data.</text>
</comment>
<feature type="domain" description="Oxo-4-hydroxy-4-carboxy-5-ureidoimidazoline decarboxylase" evidence="2">
    <location>
        <begin position="13"/>
        <end position="176"/>
    </location>
</feature>